<dbReference type="PANTHER" id="PTHR11935">
    <property type="entry name" value="BETA LACTAMASE DOMAIN"/>
    <property type="match status" value="1"/>
</dbReference>
<reference evidence="5" key="1">
    <citation type="submission" date="2021-06" db="EMBL/GenBank/DDBJ databases">
        <authorList>
            <person name="Kallberg Y."/>
            <person name="Tangrot J."/>
            <person name="Rosling A."/>
        </authorList>
    </citation>
    <scope>NUCLEOTIDE SEQUENCE</scope>
    <source>
        <strain evidence="5">CL551</strain>
    </source>
</reference>
<dbReference type="PANTHER" id="PTHR11935:SF94">
    <property type="entry name" value="TENZING NORGAY, ISOFORM C"/>
    <property type="match status" value="1"/>
</dbReference>
<dbReference type="OrthoDB" id="515692at2759"/>
<comment type="caution">
    <text evidence="5">The sequence shown here is derived from an EMBL/GenBank/DDBJ whole genome shotgun (WGS) entry which is preliminary data.</text>
</comment>
<feature type="domain" description="Hydroxyacylglutathione hydrolase C-terminal" evidence="4">
    <location>
        <begin position="36"/>
        <end position="84"/>
    </location>
</feature>
<evidence type="ECO:0000313" key="6">
    <source>
        <dbReference type="Proteomes" id="UP000789342"/>
    </source>
</evidence>
<dbReference type="Pfam" id="PF16123">
    <property type="entry name" value="HAGH_C"/>
    <property type="match status" value="1"/>
</dbReference>
<proteinExistence type="predicted"/>
<dbReference type="AlphaFoldDB" id="A0A9N9P2R5"/>
<feature type="non-terminal residue" evidence="5">
    <location>
        <position position="1"/>
    </location>
</feature>
<keyword evidence="6" id="KW-1185">Reference proteome</keyword>
<gene>
    <name evidence="5" type="ORF">AMORRO_LOCUS17164</name>
</gene>
<sequence length="85" mass="9841">GCGKFIEGESKDMYNVLYNILGQLPKDTKIYCGHESMLRNLRFANAIDPNNSRIREKLEWAQTVNSTVPTTIEEELEYNPYLRLS</sequence>
<dbReference type="InterPro" id="IPR036866">
    <property type="entry name" value="RibonucZ/Hydroxyglut_hydro"/>
</dbReference>
<evidence type="ECO:0000256" key="2">
    <source>
        <dbReference type="ARBA" id="ARBA00022801"/>
    </source>
</evidence>
<feature type="non-terminal residue" evidence="5">
    <location>
        <position position="85"/>
    </location>
</feature>
<accession>A0A9N9P2R5</accession>
<dbReference type="GO" id="GO:0004416">
    <property type="term" value="F:hydroxyacylglutathione hydrolase activity"/>
    <property type="evidence" value="ECO:0007669"/>
    <property type="project" value="TreeGrafter"/>
</dbReference>
<organism evidence="5 6">
    <name type="scientific">Acaulospora morrowiae</name>
    <dbReference type="NCBI Taxonomy" id="94023"/>
    <lineage>
        <taxon>Eukaryota</taxon>
        <taxon>Fungi</taxon>
        <taxon>Fungi incertae sedis</taxon>
        <taxon>Mucoromycota</taxon>
        <taxon>Glomeromycotina</taxon>
        <taxon>Glomeromycetes</taxon>
        <taxon>Diversisporales</taxon>
        <taxon>Acaulosporaceae</taxon>
        <taxon>Acaulospora</taxon>
    </lineage>
</organism>
<dbReference type="SUPFAM" id="SSF56281">
    <property type="entry name" value="Metallo-hydrolase/oxidoreductase"/>
    <property type="match status" value="1"/>
</dbReference>
<evidence type="ECO:0000313" key="5">
    <source>
        <dbReference type="EMBL" id="CAG8779080.1"/>
    </source>
</evidence>
<keyword evidence="1" id="KW-0479">Metal-binding</keyword>
<dbReference type="Proteomes" id="UP000789342">
    <property type="component" value="Unassembled WGS sequence"/>
</dbReference>
<name>A0A9N9P2R5_9GLOM</name>
<evidence type="ECO:0000256" key="3">
    <source>
        <dbReference type="ARBA" id="ARBA00022833"/>
    </source>
</evidence>
<dbReference type="EMBL" id="CAJVPV010051277">
    <property type="protein sequence ID" value="CAG8779080.1"/>
    <property type="molecule type" value="Genomic_DNA"/>
</dbReference>
<keyword evidence="2" id="KW-0378">Hydrolase</keyword>
<evidence type="ECO:0000259" key="4">
    <source>
        <dbReference type="Pfam" id="PF16123"/>
    </source>
</evidence>
<dbReference type="InterPro" id="IPR032282">
    <property type="entry name" value="HAGH_C"/>
</dbReference>
<keyword evidence="3" id="KW-0862">Zinc</keyword>
<dbReference type="Gene3D" id="3.60.15.10">
    <property type="entry name" value="Ribonuclease Z/Hydroxyacylglutathione hydrolase-like"/>
    <property type="match status" value="1"/>
</dbReference>
<protein>
    <submittedName>
        <fullName evidence="5">6800_t:CDS:1</fullName>
    </submittedName>
</protein>
<dbReference type="GO" id="GO:0046872">
    <property type="term" value="F:metal ion binding"/>
    <property type="evidence" value="ECO:0007669"/>
    <property type="project" value="UniProtKB-KW"/>
</dbReference>
<evidence type="ECO:0000256" key="1">
    <source>
        <dbReference type="ARBA" id="ARBA00022723"/>
    </source>
</evidence>